<dbReference type="GO" id="GO:0008652">
    <property type="term" value="P:amino acid biosynthetic process"/>
    <property type="evidence" value="ECO:0007669"/>
    <property type="project" value="InterPro"/>
</dbReference>
<proteinExistence type="inferred from homology"/>
<dbReference type="PANTHER" id="PTHR46278">
    <property type="entry name" value="DEHYDROGENASE, PUTATIVE-RELATED"/>
    <property type="match status" value="1"/>
</dbReference>
<reference evidence="4 5" key="1">
    <citation type="submission" date="2017-08" db="EMBL/GenBank/DDBJ databases">
        <title>Infants hospitalized years apart are colonized by the same room-sourced microbial strains.</title>
        <authorList>
            <person name="Brooks B."/>
            <person name="Olm M.R."/>
            <person name="Firek B.A."/>
            <person name="Baker R."/>
            <person name="Thomas B.C."/>
            <person name="Morowitz M.J."/>
            <person name="Banfield J.F."/>
        </authorList>
    </citation>
    <scope>NUCLEOTIDE SEQUENCE [LARGE SCALE GENOMIC DNA]</scope>
    <source>
        <strain evidence="4">S2_003_000_R2_14</strain>
    </source>
</reference>
<dbReference type="PANTHER" id="PTHR46278:SF2">
    <property type="entry name" value="ASPARTATE-SEMIALDEHYDE DEHYDROGENASE"/>
    <property type="match status" value="1"/>
</dbReference>
<dbReference type="SUPFAM" id="SSF55347">
    <property type="entry name" value="Glyceraldehyde-3-phosphate dehydrogenase-like, C-terminal domain"/>
    <property type="match status" value="1"/>
</dbReference>
<evidence type="ECO:0000256" key="1">
    <source>
        <dbReference type="ARBA" id="ARBA00010584"/>
    </source>
</evidence>
<dbReference type="InterPro" id="IPR036291">
    <property type="entry name" value="NAD(P)-bd_dom_sf"/>
</dbReference>
<name>A0A2W5UWH1_9BACT</name>
<feature type="domain" description="Semialdehyde dehydrogenase NAD-binding" evidence="3">
    <location>
        <begin position="5"/>
        <end position="120"/>
    </location>
</feature>
<comment type="caution">
    <text evidence="4">The sequence shown here is derived from an EMBL/GenBank/DDBJ whole genome shotgun (WGS) entry which is preliminary data.</text>
</comment>
<comment type="similarity">
    <text evidence="1">Belongs to the aspartate-semialdehyde dehydrogenase family.</text>
</comment>
<organism evidence="4 5">
    <name type="scientific">Archangium gephyra</name>
    <dbReference type="NCBI Taxonomy" id="48"/>
    <lineage>
        <taxon>Bacteria</taxon>
        <taxon>Pseudomonadati</taxon>
        <taxon>Myxococcota</taxon>
        <taxon>Myxococcia</taxon>
        <taxon>Myxococcales</taxon>
        <taxon>Cystobacterineae</taxon>
        <taxon>Archangiaceae</taxon>
        <taxon>Archangium</taxon>
    </lineage>
</organism>
<dbReference type="Proteomes" id="UP000249061">
    <property type="component" value="Unassembled WGS sequence"/>
</dbReference>
<dbReference type="GO" id="GO:0016620">
    <property type="term" value="F:oxidoreductase activity, acting on the aldehyde or oxo group of donors, NAD or NADP as acceptor"/>
    <property type="evidence" value="ECO:0007669"/>
    <property type="project" value="InterPro"/>
</dbReference>
<dbReference type="CDD" id="cd17894">
    <property type="entry name" value="ASADH_USG1_N"/>
    <property type="match status" value="1"/>
</dbReference>
<gene>
    <name evidence="4" type="ORF">DI536_12355</name>
</gene>
<dbReference type="GO" id="GO:0051287">
    <property type="term" value="F:NAD binding"/>
    <property type="evidence" value="ECO:0007669"/>
    <property type="project" value="InterPro"/>
</dbReference>
<dbReference type="SMART" id="SM00859">
    <property type="entry name" value="Semialdhyde_dh"/>
    <property type="match status" value="1"/>
</dbReference>
<protein>
    <submittedName>
        <fullName evidence="4">Aspartate-semialdehyde dehydrogenase</fullName>
    </submittedName>
</protein>
<dbReference type="Pfam" id="PF01118">
    <property type="entry name" value="Semialdhyde_dh"/>
    <property type="match status" value="1"/>
</dbReference>
<dbReference type="PIRSF" id="PIRSF000148">
    <property type="entry name" value="ASA_dh"/>
    <property type="match status" value="1"/>
</dbReference>
<dbReference type="SUPFAM" id="SSF51735">
    <property type="entry name" value="NAD(P)-binding Rossmann-fold domains"/>
    <property type="match status" value="1"/>
</dbReference>
<sequence length="333" mass="35432">MSEPTIAVVGATGTVGKQVIASLMQHDVEPDQVRFFSSERTQGEELDYQEETLPTEPPREGSFRDVQAVILATPSPVARELALDAQRSGAWVVDLSGAFRVDANVPLVAPGVNDGVLDRAFSGRIVSIAHPATQTLLATLGPLRAKFGLAFADVTMLFGASSRGNQGMEQLTKQTAGLLNAKDPDIEVFPHRIGFNVIPAVGGFEGGLNEGERHVLVEAARIWSGEALPALTATALTVPTYHGLTMVISAHLNRPVDADGVRALLKEDTALKVIDDPSQNVYPMPMLSTDDVAPHVGRIRAAGPRVQLVVAVDSVWRLADTAVDVALELADRS</sequence>
<dbReference type="InterPro" id="IPR000534">
    <property type="entry name" value="Semialdehyde_DH_NAD-bd"/>
</dbReference>
<evidence type="ECO:0000313" key="5">
    <source>
        <dbReference type="Proteomes" id="UP000249061"/>
    </source>
</evidence>
<dbReference type="CDD" id="cd18129">
    <property type="entry name" value="ASADH_C_USG1_like"/>
    <property type="match status" value="1"/>
</dbReference>
<dbReference type="Gene3D" id="3.30.360.10">
    <property type="entry name" value="Dihydrodipicolinate Reductase, domain 2"/>
    <property type="match status" value="1"/>
</dbReference>
<dbReference type="Pfam" id="PF02774">
    <property type="entry name" value="Semialdhyde_dhC"/>
    <property type="match status" value="1"/>
</dbReference>
<dbReference type="AlphaFoldDB" id="A0A2W5UWH1"/>
<dbReference type="EMBL" id="QFQP01000009">
    <property type="protein sequence ID" value="PZR13538.1"/>
    <property type="molecule type" value="Genomic_DNA"/>
</dbReference>
<dbReference type="Gene3D" id="3.40.50.720">
    <property type="entry name" value="NAD(P)-binding Rossmann-like Domain"/>
    <property type="match status" value="1"/>
</dbReference>
<accession>A0A2W5UWH1</accession>
<evidence type="ECO:0000256" key="2">
    <source>
        <dbReference type="SAM" id="MobiDB-lite"/>
    </source>
</evidence>
<dbReference type="InterPro" id="IPR012280">
    <property type="entry name" value="Semialdhyde_DH_dimer_dom"/>
</dbReference>
<feature type="region of interest" description="Disordered" evidence="2">
    <location>
        <begin position="39"/>
        <end position="60"/>
    </location>
</feature>
<evidence type="ECO:0000259" key="3">
    <source>
        <dbReference type="SMART" id="SM00859"/>
    </source>
</evidence>
<evidence type="ECO:0000313" key="4">
    <source>
        <dbReference type="EMBL" id="PZR13538.1"/>
    </source>
</evidence>
<dbReference type="GO" id="GO:0046983">
    <property type="term" value="F:protein dimerization activity"/>
    <property type="evidence" value="ECO:0007669"/>
    <property type="project" value="InterPro"/>
</dbReference>